<dbReference type="InterPro" id="IPR016193">
    <property type="entry name" value="Cytidine_deaminase-like"/>
</dbReference>
<protein>
    <submittedName>
        <fullName evidence="3">Related to cytidine deaminase</fullName>
    </submittedName>
</protein>
<evidence type="ECO:0000313" key="3">
    <source>
        <dbReference type="EMBL" id="CZR54866.1"/>
    </source>
</evidence>
<dbReference type="AlphaFoldDB" id="A0A1L7WQ20"/>
<gene>
    <name evidence="3" type="ORF">PAC_04750</name>
</gene>
<feature type="domain" description="CMP/dCMP-type deaminase" evidence="2">
    <location>
        <begin position="10"/>
        <end position="151"/>
    </location>
</feature>
<dbReference type="InterPro" id="IPR002125">
    <property type="entry name" value="CMP_dCMP_dom"/>
</dbReference>
<accession>A0A1L7WQ20</accession>
<dbReference type="GO" id="GO:0004126">
    <property type="term" value="F:cytidine deaminase activity"/>
    <property type="evidence" value="ECO:0007669"/>
    <property type="project" value="UniProtKB-ARBA"/>
</dbReference>
<evidence type="ECO:0000256" key="1">
    <source>
        <dbReference type="ARBA" id="ARBA00006576"/>
    </source>
</evidence>
<dbReference type="GO" id="GO:0005829">
    <property type="term" value="C:cytosol"/>
    <property type="evidence" value="ECO:0007669"/>
    <property type="project" value="TreeGrafter"/>
</dbReference>
<sequence>MPKPLTPLESTLIPAAVSIINAVPRFSPTRSPTDHTCASAVLSSTGRIFTGVNSSHFTGGPCAENNAFGNATMAGVGSAFSPGVVGEGGEGERLVAVVAVLSDGRGVISPCGRCRQVMWDMHPWIRVIVQDGEEMKTVGMEELLPYAYSWVWKPKVEVERSEVRK</sequence>
<dbReference type="GO" id="GO:0072527">
    <property type="term" value="P:pyrimidine-containing compound metabolic process"/>
    <property type="evidence" value="ECO:0007669"/>
    <property type="project" value="UniProtKB-ARBA"/>
</dbReference>
<dbReference type="Gene3D" id="3.40.140.10">
    <property type="entry name" value="Cytidine Deaminase, domain 2"/>
    <property type="match status" value="1"/>
</dbReference>
<dbReference type="Proteomes" id="UP000184330">
    <property type="component" value="Unassembled WGS sequence"/>
</dbReference>
<dbReference type="GO" id="GO:0055086">
    <property type="term" value="P:nucleobase-containing small molecule metabolic process"/>
    <property type="evidence" value="ECO:0007669"/>
    <property type="project" value="UniProtKB-ARBA"/>
</dbReference>
<evidence type="ECO:0000313" key="4">
    <source>
        <dbReference type="Proteomes" id="UP000184330"/>
    </source>
</evidence>
<organism evidence="3 4">
    <name type="scientific">Phialocephala subalpina</name>
    <dbReference type="NCBI Taxonomy" id="576137"/>
    <lineage>
        <taxon>Eukaryota</taxon>
        <taxon>Fungi</taxon>
        <taxon>Dikarya</taxon>
        <taxon>Ascomycota</taxon>
        <taxon>Pezizomycotina</taxon>
        <taxon>Leotiomycetes</taxon>
        <taxon>Helotiales</taxon>
        <taxon>Mollisiaceae</taxon>
        <taxon>Phialocephala</taxon>
        <taxon>Phialocephala fortinii species complex</taxon>
    </lineage>
</organism>
<dbReference type="GO" id="GO:0008270">
    <property type="term" value="F:zinc ion binding"/>
    <property type="evidence" value="ECO:0007669"/>
    <property type="project" value="TreeGrafter"/>
</dbReference>
<dbReference type="InterPro" id="IPR050202">
    <property type="entry name" value="Cyt/Deoxycyt_deaminase"/>
</dbReference>
<evidence type="ECO:0000259" key="2">
    <source>
        <dbReference type="PROSITE" id="PS51747"/>
    </source>
</evidence>
<dbReference type="OrthoDB" id="414540at2759"/>
<dbReference type="EMBL" id="FJOG01000005">
    <property type="protein sequence ID" value="CZR54866.1"/>
    <property type="molecule type" value="Genomic_DNA"/>
</dbReference>
<dbReference type="PROSITE" id="PS51747">
    <property type="entry name" value="CYT_DCMP_DEAMINASES_2"/>
    <property type="match status" value="1"/>
</dbReference>
<dbReference type="CDD" id="cd01283">
    <property type="entry name" value="cytidine_deaminase"/>
    <property type="match status" value="1"/>
</dbReference>
<dbReference type="SUPFAM" id="SSF53927">
    <property type="entry name" value="Cytidine deaminase-like"/>
    <property type="match status" value="1"/>
</dbReference>
<comment type="similarity">
    <text evidence="1">Belongs to the cytidine and deoxycytidylate deaminase family.</text>
</comment>
<name>A0A1L7WQ20_9HELO</name>
<proteinExistence type="inferred from homology"/>
<dbReference type="PANTHER" id="PTHR11644">
    <property type="entry name" value="CYTIDINE DEAMINASE"/>
    <property type="match status" value="1"/>
</dbReference>
<dbReference type="PANTHER" id="PTHR11644:SF2">
    <property type="entry name" value="CYTIDINE DEAMINASE"/>
    <property type="match status" value="1"/>
</dbReference>
<reference evidence="3 4" key="1">
    <citation type="submission" date="2016-03" db="EMBL/GenBank/DDBJ databases">
        <authorList>
            <person name="Ploux O."/>
        </authorList>
    </citation>
    <scope>NUCLEOTIDE SEQUENCE [LARGE SCALE GENOMIC DNA]</scope>
    <source>
        <strain evidence="3 4">UAMH 11012</strain>
    </source>
</reference>
<dbReference type="STRING" id="576137.A0A1L7WQ20"/>
<keyword evidence="4" id="KW-1185">Reference proteome</keyword>